<evidence type="ECO:0008006" key="4">
    <source>
        <dbReference type="Google" id="ProtNLM"/>
    </source>
</evidence>
<accession>A0A418XFN8</accession>
<keyword evidence="3" id="KW-1185">Reference proteome</keyword>
<dbReference type="OrthoDB" id="104872at2"/>
<dbReference type="PANTHER" id="PTHR47197:SF3">
    <property type="entry name" value="DIHYDRO-HEME D1 DEHYDROGENASE"/>
    <property type="match status" value="1"/>
</dbReference>
<dbReference type="RefSeq" id="WP_119812573.1">
    <property type="nucleotide sequence ID" value="NZ_QYUP01000151.1"/>
</dbReference>
<reference evidence="2 3" key="1">
    <citation type="submission" date="2018-09" db="EMBL/GenBank/DDBJ databases">
        <authorList>
            <person name="Zhu H."/>
        </authorList>
    </citation>
    <scope>NUCLEOTIDE SEQUENCE [LARGE SCALE GENOMIC DNA]</scope>
    <source>
        <strain evidence="2 3">K1S02-61</strain>
    </source>
</reference>
<evidence type="ECO:0000313" key="3">
    <source>
        <dbReference type="Proteomes" id="UP000284006"/>
    </source>
</evidence>
<feature type="signal peptide" evidence="1">
    <location>
        <begin position="1"/>
        <end position="27"/>
    </location>
</feature>
<dbReference type="SUPFAM" id="SSF51004">
    <property type="entry name" value="C-terminal (heme d1) domain of cytochrome cd1-nitrite reductase"/>
    <property type="match status" value="1"/>
</dbReference>
<dbReference type="Gene3D" id="2.130.10.10">
    <property type="entry name" value="YVTN repeat-like/Quinoprotein amine dehydrogenase"/>
    <property type="match status" value="2"/>
</dbReference>
<dbReference type="InterPro" id="IPR015943">
    <property type="entry name" value="WD40/YVTN_repeat-like_dom_sf"/>
</dbReference>
<evidence type="ECO:0000256" key="1">
    <source>
        <dbReference type="SAM" id="SignalP"/>
    </source>
</evidence>
<gene>
    <name evidence="2" type="ORF">D3872_20610</name>
</gene>
<name>A0A418XFN8_9BURK</name>
<organism evidence="2 3">
    <name type="scientific">Massilia cavernae</name>
    <dbReference type="NCBI Taxonomy" id="2320864"/>
    <lineage>
        <taxon>Bacteria</taxon>
        <taxon>Pseudomonadati</taxon>
        <taxon>Pseudomonadota</taxon>
        <taxon>Betaproteobacteria</taxon>
        <taxon>Burkholderiales</taxon>
        <taxon>Oxalobacteraceae</taxon>
        <taxon>Telluria group</taxon>
        <taxon>Massilia</taxon>
    </lineage>
</organism>
<dbReference type="EMBL" id="QYUP01000151">
    <property type="protein sequence ID" value="RJG11268.1"/>
    <property type="molecule type" value="Genomic_DNA"/>
</dbReference>
<proteinExistence type="predicted"/>
<evidence type="ECO:0000313" key="2">
    <source>
        <dbReference type="EMBL" id="RJG11268.1"/>
    </source>
</evidence>
<comment type="caution">
    <text evidence="2">The sequence shown here is derived from an EMBL/GenBank/DDBJ whole genome shotgun (WGS) entry which is preliminary data.</text>
</comment>
<dbReference type="PANTHER" id="PTHR47197">
    <property type="entry name" value="PROTEIN NIRF"/>
    <property type="match status" value="1"/>
</dbReference>
<protein>
    <recommendedName>
        <fullName evidence="4">YncE family protein</fullName>
    </recommendedName>
</protein>
<dbReference type="AlphaFoldDB" id="A0A418XFN8"/>
<dbReference type="InterPro" id="IPR011048">
    <property type="entry name" value="Haem_d1_sf"/>
</dbReference>
<dbReference type="Proteomes" id="UP000284006">
    <property type="component" value="Unassembled WGS sequence"/>
</dbReference>
<keyword evidence="1" id="KW-0732">Signal</keyword>
<sequence length="350" mass="37559">MPFNKPLSSLSCILAIAFAFQPAASFAAGAPPAALVLQSFSKAELPKYTGDFDRFSYDVKSNRLFVAGEYTSTVEVFDLTTGAHQRSVGGFGKPQGFIVIPEQNRLIVADSRVGAKILDATTYELIDTITLRPGTNTMGYDAASGRLFIQTGGAKGGLKESFFTAIDLKTRKQLGELKFDTDLLKAVAVEKNGPYLYTSVTGKDHVAVIDKKTFKIVRTFPITVAAQPSPLALDETGKRLFVITRAPFKLVVLNTQTGATVASFAAPERANDVQYDKANRRIYAAGDGFVKVVQQKSKDDYVELAQVPTAHGAKTAMLVPELKRYYVAVAPGPGNFGGALLGFKVAPAGK</sequence>
<feature type="chain" id="PRO_5019006238" description="YncE family protein" evidence="1">
    <location>
        <begin position="28"/>
        <end position="350"/>
    </location>
</feature>
<dbReference type="InterPro" id="IPR051200">
    <property type="entry name" value="Host-pathogen_enzymatic-act"/>
</dbReference>